<dbReference type="PANTHER" id="PTHR22954">
    <property type="entry name" value="RETROVIRAL PROTEASE-RELATED"/>
    <property type="match status" value="1"/>
</dbReference>
<evidence type="ECO:0000313" key="1">
    <source>
        <dbReference type="EMBL" id="GFY49774.1"/>
    </source>
</evidence>
<dbReference type="PANTHER" id="PTHR22954:SF3">
    <property type="entry name" value="PROTEIN CBG08539"/>
    <property type="match status" value="1"/>
</dbReference>
<dbReference type="AlphaFoldDB" id="A0A8X7C1U7"/>
<reference evidence="1" key="1">
    <citation type="submission" date="2020-08" db="EMBL/GenBank/DDBJ databases">
        <title>Multicomponent nature underlies the extraordinary mechanical properties of spider dragline silk.</title>
        <authorList>
            <person name="Kono N."/>
            <person name="Nakamura H."/>
            <person name="Mori M."/>
            <person name="Yoshida Y."/>
            <person name="Ohtoshi R."/>
            <person name="Malay A.D."/>
            <person name="Moran D.A.P."/>
            <person name="Tomita M."/>
            <person name="Numata K."/>
            <person name="Arakawa K."/>
        </authorList>
    </citation>
    <scope>NUCLEOTIDE SEQUENCE</scope>
</reference>
<protein>
    <recommendedName>
        <fullName evidence="3">Gag protein</fullName>
    </recommendedName>
</protein>
<keyword evidence="2" id="KW-1185">Reference proteome</keyword>
<evidence type="ECO:0000313" key="2">
    <source>
        <dbReference type="Proteomes" id="UP000886998"/>
    </source>
</evidence>
<comment type="caution">
    <text evidence="1">The sequence shown here is derived from an EMBL/GenBank/DDBJ whole genome shotgun (WGS) entry which is preliminary data.</text>
</comment>
<dbReference type="EMBL" id="BMAV01007167">
    <property type="protein sequence ID" value="GFY49774.1"/>
    <property type="molecule type" value="Genomic_DNA"/>
</dbReference>
<dbReference type="InterPro" id="IPR005312">
    <property type="entry name" value="DUF1759"/>
</dbReference>
<sequence length="194" mass="22168">MKKLVKNDSNTNTCQNIVNTNVNNLKLPRIEFPVFTSNYMDWISFCDLFLASVGDNSTLRDSQKLKYLKLSVKGEAATLLQSIQIANDNYQKAWNALTERYENEAEIINAALNKLVSQPVLKQESASGLRKIIDTTQQCIDTLQTLKQPVEYWDTLIIFLLKGKLDFETLCVWTLEQTNKQTKIPLSPSLNRSF</sequence>
<accession>A0A8X7C1U7</accession>
<dbReference type="OrthoDB" id="6429740at2759"/>
<gene>
    <name evidence="1" type="primary">NCL1_23659</name>
    <name evidence="1" type="ORF">TNIN_476111</name>
</gene>
<dbReference type="Pfam" id="PF03564">
    <property type="entry name" value="DUF1759"/>
    <property type="match status" value="1"/>
</dbReference>
<proteinExistence type="predicted"/>
<dbReference type="Proteomes" id="UP000886998">
    <property type="component" value="Unassembled WGS sequence"/>
</dbReference>
<evidence type="ECO:0008006" key="3">
    <source>
        <dbReference type="Google" id="ProtNLM"/>
    </source>
</evidence>
<name>A0A8X7C1U7_9ARAC</name>
<organism evidence="1 2">
    <name type="scientific">Trichonephila inaurata madagascariensis</name>
    <dbReference type="NCBI Taxonomy" id="2747483"/>
    <lineage>
        <taxon>Eukaryota</taxon>
        <taxon>Metazoa</taxon>
        <taxon>Ecdysozoa</taxon>
        <taxon>Arthropoda</taxon>
        <taxon>Chelicerata</taxon>
        <taxon>Arachnida</taxon>
        <taxon>Araneae</taxon>
        <taxon>Araneomorphae</taxon>
        <taxon>Entelegynae</taxon>
        <taxon>Araneoidea</taxon>
        <taxon>Nephilidae</taxon>
        <taxon>Trichonephila</taxon>
        <taxon>Trichonephila inaurata</taxon>
    </lineage>
</organism>